<comment type="caution">
    <text evidence="1">The sequence shown here is derived from an EMBL/GenBank/DDBJ whole genome shotgun (WGS) entry which is preliminary data.</text>
</comment>
<sequence>MLMDVPAPNASDPSVVLTVCFATCAYMMKIVARKDARERRAYRVSHQKLNALFQHQNTADRSEWFHDRKILYVEFAEAPLGRDDLGFYFADPMYNANESPTSIVKYPSYMPAIHLSSEFPTDSYYLLGGTDLNTNLDWLFDSASADGTLESENLDQLSPSLGWPESQSRQPKEDIRQQNIMDEASSRETNNLSLAIVVQPESSCGPQDPWPMEWHAEYLRPPLDLPNLGASMAANAVPLASFFSQFNLQSSTIDQLAQFLRMPSQRSPWHAVELKHFPSKEKLELCIDNYFAHFHKFWPLIHQPTFDPSKDPALTLVIASIGALYTQFSERRAFSDTLSELNRRLLLFLKYDASVSHLHNSRPFLTVGDVILDLPCTIQLWTAESSYCWFSMLPSPSINPKSPNLAAILRTCLDTAREPNDNLREEEHRYTIILTLSRMLWSLKDMKASPFIDFVPVGPDLLTPPVLRALDLFIKAPNKLHSSLTTEELARAMHSQQIIHISHLYGAGNLMNWLFPLLRHGNTAAAAQRNLSLWAAQKPEDVRKAAHHSAQILAIARKYPSNSPDESFLIFYAGAILFYLAKLLSEHQPSDRSITVALDHLTSGNDDAAVFKLETWIQTGEAHRIHLQGTESLCCDTGRRQILDLTIELLKRRVVWGIADSFVNVLIAMRDNHQ</sequence>
<dbReference type="Proteomes" id="UP001143910">
    <property type="component" value="Unassembled WGS sequence"/>
</dbReference>
<accession>A0ACC1N324</accession>
<proteinExistence type="predicted"/>
<dbReference type="EMBL" id="JANJQO010000967">
    <property type="protein sequence ID" value="KAJ2973480.1"/>
    <property type="molecule type" value="Genomic_DNA"/>
</dbReference>
<protein>
    <submittedName>
        <fullName evidence="1">Uncharacterized protein</fullName>
    </submittedName>
</protein>
<reference evidence="1" key="1">
    <citation type="submission" date="2022-08" db="EMBL/GenBank/DDBJ databases">
        <title>Genome Sequence of Lecanicillium fungicola.</title>
        <authorList>
            <person name="Buettner E."/>
        </authorList>
    </citation>
    <scope>NUCLEOTIDE SEQUENCE</scope>
    <source>
        <strain evidence="1">Babe33</strain>
    </source>
</reference>
<evidence type="ECO:0000313" key="1">
    <source>
        <dbReference type="EMBL" id="KAJ2973480.1"/>
    </source>
</evidence>
<evidence type="ECO:0000313" key="2">
    <source>
        <dbReference type="Proteomes" id="UP001143910"/>
    </source>
</evidence>
<organism evidence="1 2">
    <name type="scientific">Zarea fungicola</name>
    <dbReference type="NCBI Taxonomy" id="93591"/>
    <lineage>
        <taxon>Eukaryota</taxon>
        <taxon>Fungi</taxon>
        <taxon>Dikarya</taxon>
        <taxon>Ascomycota</taxon>
        <taxon>Pezizomycotina</taxon>
        <taxon>Sordariomycetes</taxon>
        <taxon>Hypocreomycetidae</taxon>
        <taxon>Hypocreales</taxon>
        <taxon>Cordycipitaceae</taxon>
        <taxon>Zarea</taxon>
    </lineage>
</organism>
<keyword evidence="2" id="KW-1185">Reference proteome</keyword>
<gene>
    <name evidence="1" type="ORF">NQ176_g6586</name>
</gene>
<name>A0ACC1N324_9HYPO</name>